<keyword evidence="1" id="KW-0547">Nucleotide-binding</keyword>
<accession>A0A2N6SVX0</accession>
<dbReference type="PROSITE" id="PS51192">
    <property type="entry name" value="HELICASE_ATP_BIND_1"/>
    <property type="match status" value="1"/>
</dbReference>
<comment type="caution">
    <text evidence="5">The sequence shown here is derived from an EMBL/GenBank/DDBJ whole genome shotgun (WGS) entry which is preliminary data.</text>
</comment>
<dbReference type="InterPro" id="IPR011545">
    <property type="entry name" value="DEAD/DEAH_box_helicase_dom"/>
</dbReference>
<protein>
    <submittedName>
        <fullName evidence="5">DEAD/DEAH box helicase</fullName>
    </submittedName>
</protein>
<evidence type="ECO:0000259" key="4">
    <source>
        <dbReference type="PROSITE" id="PS51194"/>
    </source>
</evidence>
<feature type="domain" description="Helicase C-terminal" evidence="4">
    <location>
        <begin position="312"/>
        <end position="466"/>
    </location>
</feature>
<dbReference type="SMART" id="SM00487">
    <property type="entry name" value="DEXDc"/>
    <property type="match status" value="1"/>
</dbReference>
<proteinExistence type="predicted"/>
<organism evidence="5 6">
    <name type="scientific">Corynebacterium xerosis</name>
    <dbReference type="NCBI Taxonomy" id="1725"/>
    <lineage>
        <taxon>Bacteria</taxon>
        <taxon>Bacillati</taxon>
        <taxon>Actinomycetota</taxon>
        <taxon>Actinomycetes</taxon>
        <taxon>Mycobacteriales</taxon>
        <taxon>Corynebacteriaceae</taxon>
        <taxon>Corynebacterium</taxon>
    </lineage>
</organism>
<dbReference type="PANTHER" id="PTHR47957">
    <property type="entry name" value="ATP-DEPENDENT HELICASE HRQ1"/>
    <property type="match status" value="1"/>
</dbReference>
<evidence type="ECO:0000259" key="3">
    <source>
        <dbReference type="PROSITE" id="PS51192"/>
    </source>
</evidence>
<keyword evidence="5" id="KW-0378">Hydrolase</keyword>
<dbReference type="InterPro" id="IPR001650">
    <property type="entry name" value="Helicase_C-like"/>
</dbReference>
<dbReference type="PROSITE" id="PS51194">
    <property type="entry name" value="HELICASE_CTER"/>
    <property type="match status" value="1"/>
</dbReference>
<dbReference type="GO" id="GO:0005524">
    <property type="term" value="F:ATP binding"/>
    <property type="evidence" value="ECO:0007669"/>
    <property type="project" value="UniProtKB-KW"/>
</dbReference>
<dbReference type="EMBL" id="PNHF01000038">
    <property type="protein sequence ID" value="PMC61215.1"/>
    <property type="molecule type" value="Genomic_DNA"/>
</dbReference>
<dbReference type="GO" id="GO:0006289">
    <property type="term" value="P:nucleotide-excision repair"/>
    <property type="evidence" value="ECO:0007669"/>
    <property type="project" value="TreeGrafter"/>
</dbReference>
<keyword evidence="5" id="KW-0347">Helicase</keyword>
<dbReference type="GO" id="GO:0003676">
    <property type="term" value="F:nucleic acid binding"/>
    <property type="evidence" value="ECO:0007669"/>
    <property type="project" value="InterPro"/>
</dbReference>
<dbReference type="InterPro" id="IPR014001">
    <property type="entry name" value="Helicase_ATP-bd"/>
</dbReference>
<dbReference type="NCBIfam" id="TIGR03817">
    <property type="entry name" value="DECH_helic"/>
    <property type="match status" value="1"/>
</dbReference>
<dbReference type="InterPro" id="IPR027417">
    <property type="entry name" value="P-loop_NTPase"/>
</dbReference>
<dbReference type="CDD" id="cd18797">
    <property type="entry name" value="SF2_C_Hrq"/>
    <property type="match status" value="1"/>
</dbReference>
<name>A0A2N6SVX0_9CORY</name>
<dbReference type="AlphaFoldDB" id="A0A2N6SVX0"/>
<evidence type="ECO:0000256" key="1">
    <source>
        <dbReference type="ARBA" id="ARBA00022741"/>
    </source>
</evidence>
<dbReference type="GO" id="GO:0036297">
    <property type="term" value="P:interstrand cross-link repair"/>
    <property type="evidence" value="ECO:0007669"/>
    <property type="project" value="TreeGrafter"/>
</dbReference>
<dbReference type="CDD" id="cd17923">
    <property type="entry name" value="DEXHc_Hrq1-like"/>
    <property type="match status" value="1"/>
</dbReference>
<evidence type="ECO:0000313" key="5">
    <source>
        <dbReference type="EMBL" id="PMC61215.1"/>
    </source>
</evidence>
<keyword evidence="2" id="KW-0067">ATP-binding</keyword>
<dbReference type="Pfam" id="PF09369">
    <property type="entry name" value="MZB"/>
    <property type="match status" value="1"/>
</dbReference>
<dbReference type="PANTHER" id="PTHR47957:SF3">
    <property type="entry name" value="ATP-DEPENDENT HELICASE HRQ1"/>
    <property type="match status" value="1"/>
</dbReference>
<dbReference type="GO" id="GO:0043138">
    <property type="term" value="F:3'-5' DNA helicase activity"/>
    <property type="evidence" value="ECO:0007669"/>
    <property type="project" value="TreeGrafter"/>
</dbReference>
<dbReference type="Proteomes" id="UP000235363">
    <property type="component" value="Unassembled WGS sequence"/>
</dbReference>
<dbReference type="Pfam" id="PF00271">
    <property type="entry name" value="Helicase_C"/>
    <property type="match status" value="1"/>
</dbReference>
<evidence type="ECO:0000313" key="6">
    <source>
        <dbReference type="Proteomes" id="UP000235363"/>
    </source>
</evidence>
<feature type="domain" description="Helicase ATP-binding" evidence="3">
    <location>
        <begin position="74"/>
        <end position="271"/>
    </location>
</feature>
<dbReference type="Gene3D" id="3.40.50.300">
    <property type="entry name" value="P-loop containing nucleotide triphosphate hydrolases"/>
    <property type="match status" value="2"/>
</dbReference>
<dbReference type="InterPro" id="IPR022307">
    <property type="entry name" value="Helicase_put_actinobac"/>
</dbReference>
<dbReference type="SMART" id="SM00490">
    <property type="entry name" value="HELICc"/>
    <property type="match status" value="1"/>
</dbReference>
<dbReference type="Pfam" id="PF00270">
    <property type="entry name" value="DEAD"/>
    <property type="match status" value="1"/>
</dbReference>
<dbReference type="STRING" id="1725.WU86_11500"/>
<dbReference type="FunFam" id="3.40.50.300:FF:001137">
    <property type="entry name" value="DEAD/DEAH box helicase"/>
    <property type="match status" value="1"/>
</dbReference>
<dbReference type="SUPFAM" id="SSF52540">
    <property type="entry name" value="P-loop containing nucleoside triphosphate hydrolases"/>
    <property type="match status" value="1"/>
</dbReference>
<dbReference type="InterPro" id="IPR018973">
    <property type="entry name" value="MZB"/>
</dbReference>
<sequence length="799" mass="85441">MGFHEKGGQVRGFGRELLEPVISAHPRATVTHIADLPPREGRTVDWPSWAPSHLVAALDDRGISRPWTHQAITADHAWAGRHCVVATGTASGKSLGYLLPVLAELMADPAATALYLSPTKALGADQLAAARDLALDAVRRGRGGAASSSDEPGDVHAVQVASYDGDTPKDVRRAVREGARWIFTNPDMLHLGMLARHQWWARVLRKLKYVVVDECHAYRGVFGANVALVLRRLLRMARHYGANPTVVFASATTADPAAQAARLIGAPVEAVLDDGAPVGERTIALWEPGLLPDLTGENGAPVRRPAVTEAADIMADLLVDGARTLTFTRSRRSAETIALGVRERLAKRGRGDVGDRVESYRAGYLAEDRREIERRLDDGDLLGVATTNALELGIDVGGLDAVVQAGFPGTVASFWQQAGRAGRRGQGALVVMVARDDPMDTYLVHHPSALLGRPVEATVFDPANPHVLRGHLYCAAVELPLTDDVLAGWDALDVAADMAADGWLRKRAGRWYPTDRDEGPRMAGAHGAVDLRGGSGQDVAIVDGTDGRLLGTIDVGRAMQQIHDGAVYLHRGESFVIDHLDLESLLAVAHPEEPEWSTHSRMDTDIRILEIDVVRDVAPGIQVASVEVEVEHRVTSYLRRLPSGEVLDSVELDYPPEVLETRAVAYTLSPAVLRRWGVEVADVPGALHAAEHAAIGLLPLVATCDRWDIGGVSTALHIDTGQPTVFVYDGHPGGAGFADRGFEAFPAWIRATRDAVAACECESGCPSCIQSPKCGNGNEPLDKAGAIKVLSGLAAALEG</sequence>
<reference evidence="5 6" key="1">
    <citation type="submission" date="2017-09" db="EMBL/GenBank/DDBJ databases">
        <title>Bacterial strain isolated from the female urinary microbiota.</title>
        <authorList>
            <person name="Thomas-White K."/>
            <person name="Kumar N."/>
            <person name="Forster S."/>
            <person name="Putonti C."/>
            <person name="Lawley T."/>
            <person name="Wolfe A.J."/>
        </authorList>
    </citation>
    <scope>NUCLEOTIDE SEQUENCE [LARGE SCALE GENOMIC DNA]</scope>
    <source>
        <strain evidence="5 6">UMB0908</strain>
    </source>
</reference>
<evidence type="ECO:0000256" key="2">
    <source>
        <dbReference type="ARBA" id="ARBA00022840"/>
    </source>
</evidence>
<gene>
    <name evidence="5" type="ORF">CJ204_12255</name>
</gene>